<dbReference type="OrthoDB" id="103819at2759"/>
<evidence type="ECO:0000256" key="8">
    <source>
        <dbReference type="ARBA" id="ARBA00023242"/>
    </source>
</evidence>
<feature type="domain" description="MID" evidence="15">
    <location>
        <begin position="1042"/>
        <end position="1214"/>
    </location>
</feature>
<proteinExistence type="inferred from homology"/>
<dbReference type="EMBL" id="JFBX01000926">
    <property type="protein sequence ID" value="KXH25013.1"/>
    <property type="molecule type" value="Genomic_DNA"/>
</dbReference>
<evidence type="ECO:0000256" key="6">
    <source>
        <dbReference type="ARBA" id="ARBA00023159"/>
    </source>
</evidence>
<feature type="compositionally biased region" description="Basic and acidic residues" evidence="12">
    <location>
        <begin position="423"/>
        <end position="436"/>
    </location>
</feature>
<dbReference type="PANTHER" id="PTHR48249:SF3">
    <property type="entry name" value="MEDIATOR OF RNA POLYMERASE II TRANSCRIPTION SUBUNIT 13"/>
    <property type="match status" value="1"/>
</dbReference>
<evidence type="ECO:0000256" key="10">
    <source>
        <dbReference type="ARBA" id="ARBA00032008"/>
    </source>
</evidence>
<dbReference type="Pfam" id="PF11597">
    <property type="entry name" value="Med13_N"/>
    <property type="match status" value="1"/>
</dbReference>
<feature type="region of interest" description="Disordered" evidence="12">
    <location>
        <begin position="733"/>
        <end position="776"/>
    </location>
</feature>
<keyword evidence="6 11" id="KW-0010">Activator</keyword>
<feature type="compositionally biased region" description="Polar residues" evidence="12">
    <location>
        <begin position="740"/>
        <end position="750"/>
    </location>
</feature>
<feature type="compositionally biased region" description="Acidic residues" evidence="12">
    <location>
        <begin position="811"/>
        <end position="825"/>
    </location>
</feature>
<feature type="compositionally biased region" description="Basic and acidic residues" evidence="12">
    <location>
        <begin position="653"/>
        <end position="677"/>
    </location>
</feature>
<dbReference type="Pfam" id="PF18296">
    <property type="entry name" value="MID_MedPIWI"/>
    <property type="match status" value="1"/>
</dbReference>
<feature type="compositionally biased region" description="Low complexity" evidence="12">
    <location>
        <begin position="148"/>
        <end position="162"/>
    </location>
</feature>
<feature type="compositionally biased region" description="Low complexity" evidence="12">
    <location>
        <begin position="122"/>
        <end position="139"/>
    </location>
</feature>
<feature type="region of interest" description="Disordered" evidence="12">
    <location>
        <begin position="653"/>
        <end position="679"/>
    </location>
</feature>
<comment type="subcellular location">
    <subcellularLocation>
        <location evidence="1 11">Nucleus</location>
    </subcellularLocation>
</comment>
<feature type="compositionally biased region" description="Basic and acidic residues" evidence="12">
    <location>
        <begin position="535"/>
        <end position="556"/>
    </location>
</feature>
<evidence type="ECO:0000256" key="7">
    <source>
        <dbReference type="ARBA" id="ARBA00023163"/>
    </source>
</evidence>
<accession>A0A135RMT1</accession>
<dbReference type="InterPro" id="IPR009401">
    <property type="entry name" value="Med13_C"/>
</dbReference>
<feature type="region of interest" description="Disordered" evidence="12">
    <location>
        <begin position="811"/>
        <end position="831"/>
    </location>
</feature>
<comment type="caution">
    <text evidence="16">The sequence shown here is derived from an EMBL/GenBank/DDBJ whole genome shotgun (WGS) entry which is preliminary data.</text>
</comment>
<dbReference type="GO" id="GO:0045944">
    <property type="term" value="P:positive regulation of transcription by RNA polymerase II"/>
    <property type="evidence" value="ECO:0007669"/>
    <property type="project" value="TreeGrafter"/>
</dbReference>
<feature type="compositionally biased region" description="Low complexity" evidence="12">
    <location>
        <begin position="437"/>
        <end position="446"/>
    </location>
</feature>
<comment type="similarity">
    <text evidence="2 11">Belongs to the Mediator complex subunit 13 family.</text>
</comment>
<keyword evidence="7 11" id="KW-0804">Transcription</keyword>
<name>A0A135RMT1_9PEZI</name>
<dbReference type="GO" id="GO:0003713">
    <property type="term" value="F:transcription coactivator activity"/>
    <property type="evidence" value="ECO:0007669"/>
    <property type="project" value="TreeGrafter"/>
</dbReference>
<comment type="function">
    <text evidence="9 11">Component of the SRB8-11 complex. The SRB8-11 complex is a regulatory module of the Mediator complex which is itself involved in regulation of basal and activated RNA polymerase II-dependent transcription. The SRB8-11 complex may be involved in the transcriptional repression of a subset of genes regulated by Mediator. It may inhibit the association of the Mediator complex with RNA polymerase II to form the holoenzyme complex.</text>
</comment>
<evidence type="ECO:0000259" key="13">
    <source>
        <dbReference type="Pfam" id="PF06333"/>
    </source>
</evidence>
<feature type="region of interest" description="Disordered" evidence="12">
    <location>
        <begin position="529"/>
        <end position="559"/>
    </location>
</feature>
<evidence type="ECO:0000256" key="4">
    <source>
        <dbReference type="ARBA" id="ARBA00022491"/>
    </source>
</evidence>
<evidence type="ECO:0000256" key="2">
    <source>
        <dbReference type="ARBA" id="ARBA00009354"/>
    </source>
</evidence>
<evidence type="ECO:0000256" key="3">
    <source>
        <dbReference type="ARBA" id="ARBA00019618"/>
    </source>
</evidence>
<dbReference type="Pfam" id="PF06333">
    <property type="entry name" value="Med13_C"/>
    <property type="match status" value="1"/>
</dbReference>
<evidence type="ECO:0000256" key="9">
    <source>
        <dbReference type="ARBA" id="ARBA00025661"/>
    </source>
</evidence>
<keyword evidence="5 11" id="KW-0805">Transcription regulation</keyword>
<feature type="compositionally biased region" description="Polar residues" evidence="12">
    <location>
        <begin position="1388"/>
        <end position="1401"/>
    </location>
</feature>
<reference evidence="16 17" key="1">
    <citation type="submission" date="2014-02" db="EMBL/GenBank/DDBJ databases">
        <title>The genome sequence of Colletotrichum simmondsii CBS122122.</title>
        <authorList>
            <person name="Baroncelli R."/>
            <person name="Thon M.R."/>
        </authorList>
    </citation>
    <scope>NUCLEOTIDE SEQUENCE [LARGE SCALE GENOMIC DNA]</scope>
    <source>
        <strain evidence="16 17">CBS122122</strain>
    </source>
</reference>
<evidence type="ECO:0000313" key="17">
    <source>
        <dbReference type="Proteomes" id="UP000070328"/>
    </source>
</evidence>
<dbReference type="InterPro" id="IPR051139">
    <property type="entry name" value="Mediator_complx_sub13"/>
</dbReference>
<feature type="region of interest" description="Disordered" evidence="12">
    <location>
        <begin position="117"/>
        <end position="170"/>
    </location>
</feature>
<feature type="region of interest" description="Disordered" evidence="12">
    <location>
        <begin position="423"/>
        <end position="499"/>
    </location>
</feature>
<organism evidence="16 17">
    <name type="scientific">Colletotrichum simmondsii</name>
    <dbReference type="NCBI Taxonomy" id="703756"/>
    <lineage>
        <taxon>Eukaryota</taxon>
        <taxon>Fungi</taxon>
        <taxon>Dikarya</taxon>
        <taxon>Ascomycota</taxon>
        <taxon>Pezizomycotina</taxon>
        <taxon>Sordariomycetes</taxon>
        <taxon>Hypocreomycetidae</taxon>
        <taxon>Glomerellales</taxon>
        <taxon>Glomerellaceae</taxon>
        <taxon>Colletotrichum</taxon>
        <taxon>Colletotrichum acutatum species complex</taxon>
    </lineage>
</organism>
<keyword evidence="17" id="KW-1185">Reference proteome</keyword>
<evidence type="ECO:0000259" key="15">
    <source>
        <dbReference type="Pfam" id="PF18296"/>
    </source>
</evidence>
<dbReference type="PANTHER" id="PTHR48249">
    <property type="entry name" value="MEDIATOR OF RNA POLYMERASE II TRANSCRIPTION SUBUNIT 13"/>
    <property type="match status" value="1"/>
</dbReference>
<feature type="region of interest" description="Disordered" evidence="12">
    <location>
        <begin position="980"/>
        <end position="1001"/>
    </location>
</feature>
<evidence type="ECO:0000256" key="1">
    <source>
        <dbReference type="ARBA" id="ARBA00004123"/>
    </source>
</evidence>
<protein>
    <recommendedName>
        <fullName evidence="3 11">Mediator of RNA polymerase II transcription subunit 13</fullName>
    </recommendedName>
    <alternativeName>
        <fullName evidence="10 11">Mediator complex subunit 13</fullName>
    </alternativeName>
</protein>
<feature type="domain" description="Mediator complex subunit Med13 C-terminal" evidence="13">
    <location>
        <begin position="1223"/>
        <end position="1534"/>
    </location>
</feature>
<feature type="compositionally biased region" description="Low complexity" evidence="12">
    <location>
        <begin position="1408"/>
        <end position="1426"/>
    </location>
</feature>
<evidence type="ECO:0000259" key="14">
    <source>
        <dbReference type="Pfam" id="PF11597"/>
    </source>
</evidence>
<evidence type="ECO:0000256" key="11">
    <source>
        <dbReference type="RuleBase" id="RU364134"/>
    </source>
</evidence>
<dbReference type="InterPro" id="IPR021643">
    <property type="entry name" value="Mediator_Med13_N"/>
</dbReference>
<evidence type="ECO:0000313" key="16">
    <source>
        <dbReference type="EMBL" id="KXH25013.1"/>
    </source>
</evidence>
<dbReference type="GO" id="GO:0016592">
    <property type="term" value="C:mediator complex"/>
    <property type="evidence" value="ECO:0007669"/>
    <property type="project" value="InterPro"/>
</dbReference>
<evidence type="ECO:0000256" key="5">
    <source>
        <dbReference type="ARBA" id="ARBA00023015"/>
    </source>
</evidence>
<dbReference type="Proteomes" id="UP000070328">
    <property type="component" value="Unassembled WGS sequence"/>
</dbReference>
<comment type="subunit">
    <text evidence="11">Component of the SRB8-11 complex, which itself associates with the Mediator complex.</text>
</comment>
<feature type="domain" description="Mediator complex subunit Med13 N-terminal" evidence="14">
    <location>
        <begin position="21"/>
        <end position="382"/>
    </location>
</feature>
<keyword evidence="8 11" id="KW-0539">Nucleus</keyword>
<sequence>MFVLAVGICGSQSLISACCQNNISTINYRVYEPSPEQASSFPSIAADVETELRALNHIVYYDANRRVVWYFHIPGKDVESGDDTPRVLDSSVSVAGATLLMVDEGSFEPISLFKGRAQGQQASNTPTSSSSSNSALDLSLRNPQMGNSGPPSSSDPDSKPLSAGALDSKGTGSVPIKEAYEQFITAVLSTTSASFCNRVSAIPLNHRTVLLPSKVTRDGQTERAQDTESAVVGTFRVYLTTTGALVISLSLSCCEGLLSVNEPSSPSQLALGSQILAAPFGVLANYQGFVGGGLSYPELGLGQTPDAQLWRNADARSSQWRETCIKILQSRGLSPALLQSCPWIALQMLRRKPGESKAEGKTTPLLSAVATVSWPAVLCFRKKSVMLARSNGLGDSVLLAQDETSDFLNEARTWFQLGVDRDEKVTKRKKEREAAASKEASAATSSHQPNGHSPLGLRRASNAAAAGAMYPTPPDGVQNPLGITPSMDGTTSSPGAPGVTMAVVDIDTTMTDATVHDTTAMHGTLQHDSYADGWHSNEHANEHTNEHSNENGKGRADSFTGGDNDDNLFGDMGPDMFGDTDITDADFNFFDEEGDDLDLSGLPDLGMPDGPPMPPVLPVPMPEPAKLMLPSVEDTKPEPSPPIFTKPELKHARSTLMDEGKQRSNSDRTGSMKRESSPFDPDIVYKRVRASLADIRSAPQSTPARKGSIFDSVDFDPVLPLVNKKYEQGGRFDWKPTLQGLPQESNNQPLHQGPPTTDYLRRHGKGRKPLKQPEHTNALIRTITGNLENSSLIASPGKGDDLASDADDISLVSDQDDSSTSEDEPTSPFKSSIRRLNLDDDVASHVTSLRDIESVEDSDPTLALDLPKLAKAEASEMLITKYFEDAESLPIHLSLPDEDTITIAQIVTEQAVTGNLRIRDAHANTLNSAIIPETRRQLSSLGRTALQALREVIPACLGDFNTCNFKGVVEIPDVPLLGPPNRLHPRPVNPRDNNTEPPKPNNLFQIPAPHMELRRAEARLSVLPASVQFWESLGLGPAQGTKDVNVVCVFPHWDGMSDVAAAFLDRMRNVYELLKLGSFERLATSSKVADGLLPYEVDKIATSPGTVSPHIVAGLGDRMDALNQGLISANASEKNYVIYFVYPPDHPGSIVEACTAFQQLFEMHKRTLTDRRQTPVNELVLQLVPLDFLTSSTGIVEPTPSDAIKLAIETYDRCTLFGGPMPSPAIMLEQSLPRGIDFKLSNPSSSSLMHENTCIHIAYAQSIDERWITAAWTDNRGCQQMTASYNLGRKGKALSTSLNDVYHEIWETTHDLISKWKVHWRVIISKCGFMDAQEIGFWQGLAQTESVATVSLTLISVDTNPSMQLVPPAIKVPATTSSAFYTTPVSTPQASIVSPEQSGTPATPMKENTTSAATPGGTPGDGNADPVEGDAILLDVTDQTWGAVLAHRLSNSSLLGELNQALISGYLVKRGGTKLEDPPVVLEVNIVHADNNPRMYEPLMREMLTYFRGLGTLARARGVVDRGTDIRPWHIAAAEKGVRALYLLM</sequence>
<feature type="region of interest" description="Disordered" evidence="12">
    <location>
        <begin position="1388"/>
        <end position="1428"/>
    </location>
</feature>
<gene>
    <name evidence="16" type="ORF">CSIM01_10844</name>
</gene>
<keyword evidence="4 11" id="KW-0678">Repressor</keyword>
<evidence type="ECO:0000256" key="12">
    <source>
        <dbReference type="SAM" id="MobiDB-lite"/>
    </source>
</evidence>
<dbReference type="InterPro" id="IPR041285">
    <property type="entry name" value="MID_MedPIWI"/>
</dbReference>